<evidence type="ECO:0000313" key="1">
    <source>
        <dbReference type="EMBL" id="JAH25744.1"/>
    </source>
</evidence>
<name>A0A0E9R9J2_ANGAN</name>
<reference evidence="1" key="2">
    <citation type="journal article" date="2015" name="Fish Shellfish Immunol.">
        <title>Early steps in the European eel (Anguilla anguilla)-Vibrio vulnificus interaction in the gills: Role of the RtxA13 toxin.</title>
        <authorList>
            <person name="Callol A."/>
            <person name="Pajuelo D."/>
            <person name="Ebbesson L."/>
            <person name="Teles M."/>
            <person name="MacKenzie S."/>
            <person name="Amaro C."/>
        </authorList>
    </citation>
    <scope>NUCLEOTIDE SEQUENCE</scope>
</reference>
<reference evidence="1" key="1">
    <citation type="submission" date="2014-11" db="EMBL/GenBank/DDBJ databases">
        <authorList>
            <person name="Amaro Gonzalez C."/>
        </authorList>
    </citation>
    <scope>NUCLEOTIDE SEQUENCE</scope>
</reference>
<dbReference type="AlphaFoldDB" id="A0A0E9R9J2"/>
<dbReference type="EMBL" id="GBXM01081697">
    <property type="protein sequence ID" value="JAH26880.1"/>
    <property type="molecule type" value="Transcribed_RNA"/>
</dbReference>
<accession>A0A0E9R9J2</accession>
<protein>
    <submittedName>
        <fullName evidence="1">Uncharacterized protein</fullName>
    </submittedName>
</protein>
<organism evidence="1">
    <name type="scientific">Anguilla anguilla</name>
    <name type="common">European freshwater eel</name>
    <name type="synonym">Muraena anguilla</name>
    <dbReference type="NCBI Taxonomy" id="7936"/>
    <lineage>
        <taxon>Eukaryota</taxon>
        <taxon>Metazoa</taxon>
        <taxon>Chordata</taxon>
        <taxon>Craniata</taxon>
        <taxon>Vertebrata</taxon>
        <taxon>Euteleostomi</taxon>
        <taxon>Actinopterygii</taxon>
        <taxon>Neopterygii</taxon>
        <taxon>Teleostei</taxon>
        <taxon>Anguilliformes</taxon>
        <taxon>Anguillidae</taxon>
        <taxon>Anguilla</taxon>
    </lineage>
</organism>
<dbReference type="EMBL" id="GBXM01082833">
    <property type="protein sequence ID" value="JAH25744.1"/>
    <property type="molecule type" value="Transcribed_RNA"/>
</dbReference>
<sequence length="63" mass="7246">MLTPSTLRACELLLEDLFKHENVSFRPLEREKKGSIHTGKGTLFKNRVYICMLGLPDLNKQSQ</sequence>
<proteinExistence type="predicted"/>